<dbReference type="Gene3D" id="3.20.20.100">
    <property type="entry name" value="NADP-dependent oxidoreductase domain"/>
    <property type="match status" value="1"/>
</dbReference>
<keyword evidence="1" id="KW-0560">Oxidoreductase</keyword>
<sequence>MTDTAAPAGGLSAGRAENGKEGCIMKFMDVKSTGCTLKLSKIAKGADHFGVTIPKERAFALMDRYLELGGNVIDTARLYGRARPFDAEFAHSEPIVGEWLRTRRNRDQVILVTKGAHPVIEDISKRRVNPECIADDLEMSLKALGVDYVDIYFLHRDDPEKPVSEIMDALDEHVKAGKIRAIGASNWTCARIDEANAYARAHGKTPFAISQIQWCAAYVKPNAWPDPTIVSMNETEYAGYIKNGLPVMAFSPQANGYFSKLIAGEPLKQKYMERYDCPENRRRLEHIRALCEKTGKSPAAVSLAYITSNRVPGCAIIGCSTVEQLEDSMSDSDLTLTEADCAALV</sequence>
<dbReference type="CDD" id="cd19082">
    <property type="entry name" value="AKR_AKR10A1_2"/>
    <property type="match status" value="1"/>
</dbReference>
<comment type="caution">
    <text evidence="3">The sequence shown here is derived from an EMBL/GenBank/DDBJ whole genome shotgun (WGS) entry which is preliminary data.</text>
</comment>
<dbReference type="GO" id="GO:0016491">
    <property type="term" value="F:oxidoreductase activity"/>
    <property type="evidence" value="ECO:0007669"/>
    <property type="project" value="UniProtKB-KW"/>
</dbReference>
<dbReference type="PANTHER" id="PTHR43364:SF4">
    <property type="entry name" value="NAD(P)-LINKED OXIDOREDUCTASE SUPERFAMILY PROTEIN"/>
    <property type="match status" value="1"/>
</dbReference>
<dbReference type="InterPro" id="IPR050523">
    <property type="entry name" value="AKR_Detox_Biosynth"/>
</dbReference>
<dbReference type="Pfam" id="PF00248">
    <property type="entry name" value="Aldo_ket_red"/>
    <property type="match status" value="1"/>
</dbReference>
<gene>
    <name evidence="3" type="ORF">B5F11_03270</name>
</gene>
<name>A0A1Y4MQY4_9FIRM</name>
<dbReference type="AlphaFoldDB" id="A0A1Y4MQY4"/>
<evidence type="ECO:0000313" key="3">
    <source>
        <dbReference type="EMBL" id="OUP71098.1"/>
    </source>
</evidence>
<dbReference type="InterPro" id="IPR036812">
    <property type="entry name" value="NAD(P)_OxRdtase_dom_sf"/>
</dbReference>
<evidence type="ECO:0000256" key="1">
    <source>
        <dbReference type="ARBA" id="ARBA00023002"/>
    </source>
</evidence>
<protein>
    <recommendedName>
        <fullName evidence="2">NADP-dependent oxidoreductase domain-containing protein</fullName>
    </recommendedName>
</protein>
<evidence type="ECO:0000313" key="4">
    <source>
        <dbReference type="Proteomes" id="UP000196386"/>
    </source>
</evidence>
<proteinExistence type="predicted"/>
<dbReference type="InterPro" id="IPR023210">
    <property type="entry name" value="NADP_OxRdtase_dom"/>
</dbReference>
<feature type="domain" description="NADP-dependent oxidoreductase" evidence="2">
    <location>
        <begin position="41"/>
        <end position="343"/>
    </location>
</feature>
<dbReference type="GO" id="GO:0005829">
    <property type="term" value="C:cytosol"/>
    <property type="evidence" value="ECO:0007669"/>
    <property type="project" value="TreeGrafter"/>
</dbReference>
<accession>A0A1Y4MQY4</accession>
<dbReference type="Proteomes" id="UP000196386">
    <property type="component" value="Unassembled WGS sequence"/>
</dbReference>
<evidence type="ECO:0000259" key="2">
    <source>
        <dbReference type="Pfam" id="PF00248"/>
    </source>
</evidence>
<reference evidence="4" key="1">
    <citation type="submission" date="2017-04" db="EMBL/GenBank/DDBJ databases">
        <title>Function of individual gut microbiota members based on whole genome sequencing of pure cultures obtained from chicken caecum.</title>
        <authorList>
            <person name="Medvecky M."/>
            <person name="Cejkova D."/>
            <person name="Polansky O."/>
            <person name="Karasova D."/>
            <person name="Kubasova T."/>
            <person name="Cizek A."/>
            <person name="Rychlik I."/>
        </authorList>
    </citation>
    <scope>NUCLEOTIDE SEQUENCE [LARGE SCALE GENOMIC DNA]</scope>
    <source>
        <strain evidence="4">An175</strain>
    </source>
</reference>
<organism evidence="3 4">
    <name type="scientific">Anaerotruncus colihominis</name>
    <dbReference type="NCBI Taxonomy" id="169435"/>
    <lineage>
        <taxon>Bacteria</taxon>
        <taxon>Bacillati</taxon>
        <taxon>Bacillota</taxon>
        <taxon>Clostridia</taxon>
        <taxon>Eubacteriales</taxon>
        <taxon>Oscillospiraceae</taxon>
        <taxon>Anaerotruncus</taxon>
    </lineage>
</organism>
<dbReference type="PANTHER" id="PTHR43364">
    <property type="entry name" value="NADH-SPECIFIC METHYLGLYOXAL REDUCTASE-RELATED"/>
    <property type="match status" value="1"/>
</dbReference>
<dbReference type="EMBL" id="NFKP01000002">
    <property type="protein sequence ID" value="OUP71098.1"/>
    <property type="molecule type" value="Genomic_DNA"/>
</dbReference>
<dbReference type="SUPFAM" id="SSF51430">
    <property type="entry name" value="NAD(P)-linked oxidoreductase"/>
    <property type="match status" value="1"/>
</dbReference>